<evidence type="ECO:0000313" key="2">
    <source>
        <dbReference type="Proteomes" id="UP000237295"/>
    </source>
</evidence>
<name>A0AAE5S7L4_PSESY</name>
<dbReference type="Proteomes" id="UP000237295">
    <property type="component" value="Unassembled WGS sequence"/>
</dbReference>
<evidence type="ECO:0000313" key="1">
    <source>
        <dbReference type="EMBL" id="POQ03295.1"/>
    </source>
</evidence>
<gene>
    <name evidence="1" type="ORF">CXB42_15070</name>
</gene>
<dbReference type="EMBL" id="NBAQ01000007">
    <property type="protein sequence ID" value="POQ03295.1"/>
    <property type="molecule type" value="Genomic_DNA"/>
</dbReference>
<sequence length="181" mass="20899">MSKYSFVTIIKSRCKDFARENQMPLNVVHETAAKSVAFTSYHDLNQVSKSNPLDIRLMRLAFGLEKLEDAIYEGEILPELDRRLEDEMSGEMAETNATFFTMENLDPANAAYDSSNGHLTLELNFDWQGEQDEERPWSGNEFNIDAVVTLVYRSKAWKLHEEHGLEVISSKSNWDDESYYE</sequence>
<protein>
    <submittedName>
        <fullName evidence="1">Uncharacterized protein</fullName>
    </submittedName>
</protein>
<proteinExistence type="predicted"/>
<dbReference type="RefSeq" id="WP_103694292.1">
    <property type="nucleotide sequence ID" value="NZ_NBAQ01000007.1"/>
</dbReference>
<comment type="caution">
    <text evidence="1">The sequence shown here is derived from an EMBL/GenBank/DDBJ whole genome shotgun (WGS) entry which is preliminary data.</text>
</comment>
<accession>A0AAE5S7L4</accession>
<organism evidence="1 2">
    <name type="scientific">Pseudomonas syringae pv. syringae</name>
    <dbReference type="NCBI Taxonomy" id="321"/>
    <lineage>
        <taxon>Bacteria</taxon>
        <taxon>Pseudomonadati</taxon>
        <taxon>Pseudomonadota</taxon>
        <taxon>Gammaproteobacteria</taxon>
        <taxon>Pseudomonadales</taxon>
        <taxon>Pseudomonadaceae</taxon>
        <taxon>Pseudomonas</taxon>
        <taxon>Pseudomonas syringae</taxon>
    </lineage>
</organism>
<dbReference type="AlphaFoldDB" id="A0AAE5S7L4"/>
<reference evidence="1 2" key="1">
    <citation type="submission" date="2017-03" db="EMBL/GenBank/DDBJ databases">
        <authorList>
            <person name="Hulin M.T."/>
        </authorList>
    </citation>
    <scope>NUCLEOTIDE SEQUENCE [LARGE SCALE GENOMIC DNA]</scope>
    <source>
        <strain evidence="1 2">5264</strain>
    </source>
</reference>